<dbReference type="EMBL" id="CANTUO010000001">
    <property type="protein sequence ID" value="CAI5755903.1"/>
    <property type="molecule type" value="Genomic_DNA"/>
</dbReference>
<dbReference type="InterPro" id="IPR004841">
    <property type="entry name" value="AA-permease/SLC12A_dom"/>
</dbReference>
<protein>
    <recommendedName>
        <fullName evidence="7">Amino acid permease/ SLC12A domain-containing protein</fullName>
    </recommendedName>
</protein>
<name>A0A9W4TSQ1_9ASCO</name>
<feature type="transmembrane region" description="Helical" evidence="6">
    <location>
        <begin position="40"/>
        <end position="59"/>
    </location>
</feature>
<evidence type="ECO:0000259" key="7">
    <source>
        <dbReference type="Pfam" id="PF00324"/>
    </source>
</evidence>
<dbReference type="GO" id="GO:0016020">
    <property type="term" value="C:membrane"/>
    <property type="evidence" value="ECO:0007669"/>
    <property type="project" value="UniProtKB-SubCell"/>
</dbReference>
<dbReference type="Pfam" id="PF00324">
    <property type="entry name" value="AA_permease"/>
    <property type="match status" value="1"/>
</dbReference>
<comment type="subcellular location">
    <subcellularLocation>
        <location evidence="1">Membrane</location>
        <topology evidence="1">Multi-pass membrane protein</topology>
    </subcellularLocation>
</comment>
<evidence type="ECO:0000256" key="1">
    <source>
        <dbReference type="ARBA" id="ARBA00004141"/>
    </source>
</evidence>
<gene>
    <name evidence="8" type="ORF">CANVERA_P0419</name>
</gene>
<comment type="caution">
    <text evidence="8">The sequence shown here is derived from an EMBL/GenBank/DDBJ whole genome shotgun (WGS) entry which is preliminary data.</text>
</comment>
<comment type="similarity">
    <text evidence="2">Belongs to the amino acid-polyamine-organocation (APC) superfamily. YAT (TC 2.A.3.10) family.</text>
</comment>
<proteinExistence type="inferred from homology"/>
<dbReference type="PANTHER" id="PTHR43341">
    <property type="entry name" value="AMINO ACID PERMEASE"/>
    <property type="match status" value="1"/>
</dbReference>
<evidence type="ECO:0000256" key="5">
    <source>
        <dbReference type="ARBA" id="ARBA00023136"/>
    </source>
</evidence>
<keyword evidence="9" id="KW-1185">Reference proteome</keyword>
<dbReference type="GO" id="GO:0015171">
    <property type="term" value="F:amino acid transmembrane transporter activity"/>
    <property type="evidence" value="ECO:0007669"/>
    <property type="project" value="TreeGrafter"/>
</dbReference>
<keyword evidence="5 6" id="KW-0472">Membrane</keyword>
<evidence type="ECO:0000256" key="6">
    <source>
        <dbReference type="SAM" id="Phobius"/>
    </source>
</evidence>
<keyword evidence="4 6" id="KW-1133">Transmembrane helix</keyword>
<feature type="transmembrane region" description="Helical" evidence="6">
    <location>
        <begin position="395"/>
        <end position="417"/>
    </location>
</feature>
<feature type="transmembrane region" description="Helical" evidence="6">
    <location>
        <begin position="322"/>
        <end position="339"/>
    </location>
</feature>
<dbReference type="PANTHER" id="PTHR43341:SF4">
    <property type="entry name" value="ARGININE PERMEASE CAN1-RELATED"/>
    <property type="match status" value="1"/>
</dbReference>
<dbReference type="Gene3D" id="1.20.1740.10">
    <property type="entry name" value="Amino acid/polyamine transporter I"/>
    <property type="match status" value="1"/>
</dbReference>
<keyword evidence="3 6" id="KW-0812">Transmembrane</keyword>
<organism evidence="8 9">
    <name type="scientific">Candida verbasci</name>
    <dbReference type="NCBI Taxonomy" id="1227364"/>
    <lineage>
        <taxon>Eukaryota</taxon>
        <taxon>Fungi</taxon>
        <taxon>Dikarya</taxon>
        <taxon>Ascomycota</taxon>
        <taxon>Saccharomycotina</taxon>
        <taxon>Pichiomycetes</taxon>
        <taxon>Debaryomycetaceae</taxon>
        <taxon>Candida/Lodderomyces clade</taxon>
        <taxon>Candida</taxon>
    </lineage>
</organism>
<dbReference type="AlphaFoldDB" id="A0A9W4TSQ1"/>
<feature type="transmembrane region" description="Helical" evidence="6">
    <location>
        <begin position="15"/>
        <end position="33"/>
    </location>
</feature>
<feature type="transmembrane region" description="Helical" evidence="6">
    <location>
        <begin position="149"/>
        <end position="170"/>
    </location>
</feature>
<reference evidence="8" key="1">
    <citation type="submission" date="2022-12" db="EMBL/GenBank/DDBJ databases">
        <authorList>
            <person name="Brejova B."/>
        </authorList>
    </citation>
    <scope>NUCLEOTIDE SEQUENCE</scope>
</reference>
<dbReference type="InterPro" id="IPR050524">
    <property type="entry name" value="APC_YAT"/>
</dbReference>
<dbReference type="PIRSF" id="PIRSF006060">
    <property type="entry name" value="AA_transporter"/>
    <property type="match status" value="1"/>
</dbReference>
<feature type="transmembrane region" description="Helical" evidence="6">
    <location>
        <begin position="125"/>
        <end position="143"/>
    </location>
</feature>
<sequence length="469" mass="53354">MSENGDDNRLLTSRHVSFISFGGIVGTGLFIGIKNTLITGPIFSLLSYGYISLICYYIIQAVGEMSCFMPVTGSLCQFQFKFISDQIGFMNNFIYWLSWSITLALELSLICSVLEYWWDLNTTSTILIIWICLVIFNLLPVNYYGEIEFIVTSLKVLFMVCWIFIAIWLVPKNGFKYWNKELILGNANPMTSLVSSCFTFQSIESVALCSGEIQDIHKNLPRAIKYIVTRILIFYMLTLFLLTLMIPCTDPRLNNDDVMSSPFLIGLMNLGVDNFLGVFNFIILVSMISAANSNIYFGSRCLLSIAEEGYVTKSISRRINGIPYLSVLLTSSIGLISLFSKYKSINIFFKLLINLSATSGLLMWLFISISYIRFRKALQYNLLDYKHLSYTSNVNMIWFSYFSIISIILIIFINGWSSNDIDSFLSCYLTSIVVILGSFLLSIKWKQPILKPIQSIDIYTNQSANAFNI</sequence>
<evidence type="ECO:0000256" key="2">
    <source>
        <dbReference type="ARBA" id="ARBA00006983"/>
    </source>
</evidence>
<accession>A0A9W4TSQ1</accession>
<feature type="domain" description="Amino acid permease/ SLC12A" evidence="7">
    <location>
        <begin position="15"/>
        <end position="451"/>
    </location>
</feature>
<feature type="transmembrane region" description="Helical" evidence="6">
    <location>
        <begin position="351"/>
        <end position="374"/>
    </location>
</feature>
<evidence type="ECO:0000313" key="8">
    <source>
        <dbReference type="EMBL" id="CAI5755903.1"/>
    </source>
</evidence>
<feature type="transmembrane region" description="Helical" evidence="6">
    <location>
        <begin position="227"/>
        <end position="246"/>
    </location>
</feature>
<feature type="transmembrane region" description="Helical" evidence="6">
    <location>
        <begin position="266"/>
        <end position="290"/>
    </location>
</feature>
<feature type="transmembrane region" description="Helical" evidence="6">
    <location>
        <begin position="93"/>
        <end position="118"/>
    </location>
</feature>
<dbReference type="Proteomes" id="UP001152885">
    <property type="component" value="Unassembled WGS sequence"/>
</dbReference>
<dbReference type="OrthoDB" id="5982228at2759"/>
<feature type="transmembrane region" description="Helical" evidence="6">
    <location>
        <begin position="423"/>
        <end position="443"/>
    </location>
</feature>
<evidence type="ECO:0000256" key="3">
    <source>
        <dbReference type="ARBA" id="ARBA00022692"/>
    </source>
</evidence>
<evidence type="ECO:0000256" key="4">
    <source>
        <dbReference type="ARBA" id="ARBA00022989"/>
    </source>
</evidence>
<evidence type="ECO:0000313" key="9">
    <source>
        <dbReference type="Proteomes" id="UP001152885"/>
    </source>
</evidence>